<dbReference type="AlphaFoldDB" id="A0A174ZB97"/>
<name>A0A174ZB97_9FIRM</name>
<sequence>MNIIKAEQIKIGTQLAEADGFLWDVVEIIKETPKTITVRLCSDFSSFQQHWTVKPDGTPGGVHKTFRKSSRLYGVA</sequence>
<accession>A0A174ZB97</accession>
<evidence type="ECO:0000313" key="2">
    <source>
        <dbReference type="Proteomes" id="UP000095780"/>
    </source>
</evidence>
<gene>
    <name evidence="1" type="ORF">ERS852492_00439</name>
</gene>
<protein>
    <submittedName>
        <fullName evidence="1">Uncharacterized protein</fullName>
    </submittedName>
</protein>
<dbReference type="RefSeq" id="WP_055285835.1">
    <property type="nucleotide sequence ID" value="NZ_CABIXW010000001.1"/>
</dbReference>
<proteinExistence type="predicted"/>
<organism evidence="1 2">
    <name type="scientific">Lachnospira eligens</name>
    <dbReference type="NCBI Taxonomy" id="39485"/>
    <lineage>
        <taxon>Bacteria</taxon>
        <taxon>Bacillati</taxon>
        <taxon>Bacillota</taxon>
        <taxon>Clostridia</taxon>
        <taxon>Lachnospirales</taxon>
        <taxon>Lachnospiraceae</taxon>
        <taxon>Lachnospira</taxon>
    </lineage>
</organism>
<reference evidence="1 2" key="1">
    <citation type="submission" date="2015-09" db="EMBL/GenBank/DDBJ databases">
        <authorList>
            <consortium name="Pathogen Informatics"/>
        </authorList>
    </citation>
    <scope>NUCLEOTIDE SEQUENCE [LARGE SCALE GENOMIC DNA]</scope>
    <source>
        <strain evidence="1 2">2789STDY5834878</strain>
    </source>
</reference>
<dbReference type="EMBL" id="CZBV01000001">
    <property type="protein sequence ID" value="CUQ80300.1"/>
    <property type="molecule type" value="Genomic_DNA"/>
</dbReference>
<dbReference type="Proteomes" id="UP000095780">
    <property type="component" value="Unassembled WGS sequence"/>
</dbReference>
<evidence type="ECO:0000313" key="1">
    <source>
        <dbReference type="EMBL" id="CUQ80300.1"/>
    </source>
</evidence>